<keyword evidence="1" id="KW-0732">Signal</keyword>
<comment type="caution">
    <text evidence="2">The sequence shown here is derived from an EMBL/GenBank/DDBJ whole genome shotgun (WGS) entry which is preliminary data.</text>
</comment>
<organism evidence="2 3">
    <name type="scientific">Armillaria luteobubalina</name>
    <dbReference type="NCBI Taxonomy" id="153913"/>
    <lineage>
        <taxon>Eukaryota</taxon>
        <taxon>Fungi</taxon>
        <taxon>Dikarya</taxon>
        <taxon>Basidiomycota</taxon>
        <taxon>Agaricomycotina</taxon>
        <taxon>Agaricomycetes</taxon>
        <taxon>Agaricomycetidae</taxon>
        <taxon>Agaricales</taxon>
        <taxon>Marasmiineae</taxon>
        <taxon>Physalacriaceae</taxon>
        <taxon>Armillaria</taxon>
    </lineage>
</organism>
<name>A0AA39PWF2_9AGAR</name>
<gene>
    <name evidence="2" type="ORF">EDD18DRAFT_1109566</name>
</gene>
<evidence type="ECO:0000313" key="2">
    <source>
        <dbReference type="EMBL" id="KAK0491823.1"/>
    </source>
</evidence>
<feature type="signal peptide" evidence="1">
    <location>
        <begin position="1"/>
        <end position="19"/>
    </location>
</feature>
<reference evidence="2" key="1">
    <citation type="submission" date="2023-06" db="EMBL/GenBank/DDBJ databases">
        <authorList>
            <consortium name="Lawrence Berkeley National Laboratory"/>
            <person name="Ahrendt S."/>
            <person name="Sahu N."/>
            <person name="Indic B."/>
            <person name="Wong-Bajracharya J."/>
            <person name="Merenyi Z."/>
            <person name="Ke H.-M."/>
            <person name="Monk M."/>
            <person name="Kocsube S."/>
            <person name="Drula E."/>
            <person name="Lipzen A."/>
            <person name="Balint B."/>
            <person name="Henrissat B."/>
            <person name="Andreopoulos B."/>
            <person name="Martin F.M."/>
            <person name="Harder C.B."/>
            <person name="Rigling D."/>
            <person name="Ford K.L."/>
            <person name="Foster G.D."/>
            <person name="Pangilinan J."/>
            <person name="Papanicolaou A."/>
            <person name="Barry K."/>
            <person name="LaButti K."/>
            <person name="Viragh M."/>
            <person name="Koriabine M."/>
            <person name="Yan M."/>
            <person name="Riley R."/>
            <person name="Champramary S."/>
            <person name="Plett K.L."/>
            <person name="Tsai I.J."/>
            <person name="Slot J."/>
            <person name="Sipos G."/>
            <person name="Plett J."/>
            <person name="Nagy L.G."/>
            <person name="Grigoriev I.V."/>
        </authorList>
    </citation>
    <scope>NUCLEOTIDE SEQUENCE</scope>
    <source>
        <strain evidence="2">HWK02</strain>
    </source>
</reference>
<proteinExistence type="predicted"/>
<evidence type="ECO:0000313" key="3">
    <source>
        <dbReference type="Proteomes" id="UP001175228"/>
    </source>
</evidence>
<sequence length="110" mass="12044">MMFKQALALLPFYLMLCAAAPSPKAAETLDARASCNVYCCTKVTYGYTAIPLATASAQSVALVLLTILKIVLVAATWNIKLPVLHSHNITYRNEETVIKIKSSEKHRTFG</sequence>
<accession>A0AA39PWF2</accession>
<feature type="chain" id="PRO_5041207689" description="Hydrophobin" evidence="1">
    <location>
        <begin position="20"/>
        <end position="110"/>
    </location>
</feature>
<dbReference type="EMBL" id="JAUEPU010000033">
    <property type="protein sequence ID" value="KAK0491823.1"/>
    <property type="molecule type" value="Genomic_DNA"/>
</dbReference>
<dbReference type="Proteomes" id="UP001175228">
    <property type="component" value="Unassembled WGS sequence"/>
</dbReference>
<protein>
    <recommendedName>
        <fullName evidence="4">Hydrophobin</fullName>
    </recommendedName>
</protein>
<evidence type="ECO:0008006" key="4">
    <source>
        <dbReference type="Google" id="ProtNLM"/>
    </source>
</evidence>
<dbReference type="AlphaFoldDB" id="A0AA39PWF2"/>
<keyword evidence="3" id="KW-1185">Reference proteome</keyword>
<evidence type="ECO:0000256" key="1">
    <source>
        <dbReference type="SAM" id="SignalP"/>
    </source>
</evidence>